<keyword evidence="3" id="KW-1185">Reference proteome</keyword>
<gene>
    <name evidence="2" type="ORF">HGRIS_012100</name>
</gene>
<reference evidence="3" key="1">
    <citation type="submission" date="2024-06" db="EMBL/GenBank/DDBJ databases">
        <title>Multi-omics analyses provide insights into the biosynthesis of the anticancer antibiotic pleurotin in Hohenbuehelia grisea.</title>
        <authorList>
            <person name="Weaver J.A."/>
            <person name="Alberti F."/>
        </authorList>
    </citation>
    <scope>NUCLEOTIDE SEQUENCE [LARGE SCALE GENOMIC DNA]</scope>
    <source>
        <strain evidence="3">T-177</strain>
    </source>
</reference>
<evidence type="ECO:0000313" key="3">
    <source>
        <dbReference type="Proteomes" id="UP001556367"/>
    </source>
</evidence>
<name>A0ABR3IR88_9AGAR</name>
<dbReference type="EMBL" id="JASNQZ010000015">
    <property type="protein sequence ID" value="KAL0945814.1"/>
    <property type="molecule type" value="Genomic_DNA"/>
</dbReference>
<evidence type="ECO:0000256" key="1">
    <source>
        <dbReference type="SAM" id="MobiDB-lite"/>
    </source>
</evidence>
<sequence length="63" mass="6805">MVSAAEVQRGNGELPFVSSIIDTEALWDNPLIGKFSTADAPQPTPDNLRQRRAEANIPAGRDV</sequence>
<dbReference type="Proteomes" id="UP001556367">
    <property type="component" value="Unassembled WGS sequence"/>
</dbReference>
<organism evidence="2 3">
    <name type="scientific">Hohenbuehelia grisea</name>
    <dbReference type="NCBI Taxonomy" id="104357"/>
    <lineage>
        <taxon>Eukaryota</taxon>
        <taxon>Fungi</taxon>
        <taxon>Dikarya</taxon>
        <taxon>Basidiomycota</taxon>
        <taxon>Agaricomycotina</taxon>
        <taxon>Agaricomycetes</taxon>
        <taxon>Agaricomycetidae</taxon>
        <taxon>Agaricales</taxon>
        <taxon>Pleurotineae</taxon>
        <taxon>Pleurotaceae</taxon>
        <taxon>Hohenbuehelia</taxon>
    </lineage>
</organism>
<comment type="caution">
    <text evidence="2">The sequence shown here is derived from an EMBL/GenBank/DDBJ whole genome shotgun (WGS) entry which is preliminary data.</text>
</comment>
<feature type="region of interest" description="Disordered" evidence="1">
    <location>
        <begin position="33"/>
        <end position="63"/>
    </location>
</feature>
<accession>A0ABR3IR88</accession>
<protein>
    <submittedName>
        <fullName evidence="2">Uncharacterized protein</fullName>
    </submittedName>
</protein>
<proteinExistence type="predicted"/>
<evidence type="ECO:0000313" key="2">
    <source>
        <dbReference type="EMBL" id="KAL0945814.1"/>
    </source>
</evidence>